<dbReference type="InterPro" id="IPR007351">
    <property type="entry name" value="YjbR"/>
</dbReference>
<dbReference type="Proteomes" id="UP000250200">
    <property type="component" value="Unassembled WGS sequence"/>
</dbReference>
<dbReference type="SUPFAM" id="SSF88697">
    <property type="entry name" value="PUA domain-like"/>
    <property type="match status" value="1"/>
</dbReference>
<proteinExistence type="predicted"/>
<dbReference type="InterPro" id="IPR015947">
    <property type="entry name" value="PUA-like_sf"/>
</dbReference>
<dbReference type="PANTHER" id="PTHR35145:SF1">
    <property type="entry name" value="CYTOPLASMIC PROTEIN"/>
    <property type="match status" value="1"/>
</dbReference>
<dbReference type="Pfam" id="PF04237">
    <property type="entry name" value="YjbR"/>
    <property type="match status" value="1"/>
</dbReference>
<dbReference type="PANTHER" id="PTHR35145">
    <property type="entry name" value="CYTOPLASMIC PROTEIN-RELATED"/>
    <property type="match status" value="1"/>
</dbReference>
<dbReference type="SUPFAM" id="SSF142906">
    <property type="entry name" value="YjbR-like"/>
    <property type="match status" value="1"/>
</dbReference>
<accession>A0A076YZG7</accession>
<dbReference type="EMBL" id="UAVB01000001">
    <property type="protein sequence ID" value="SQA17529.1"/>
    <property type="molecule type" value="Genomic_DNA"/>
</dbReference>
<evidence type="ECO:0000313" key="2">
    <source>
        <dbReference type="Proteomes" id="UP000250200"/>
    </source>
</evidence>
<dbReference type="Gene3D" id="3.90.1150.30">
    <property type="match status" value="1"/>
</dbReference>
<reference evidence="1 2" key="1">
    <citation type="submission" date="2018-06" db="EMBL/GenBank/DDBJ databases">
        <authorList>
            <consortium name="Pathogen Informatics"/>
            <person name="Doyle S."/>
        </authorList>
    </citation>
    <scope>NUCLEOTIDE SEQUENCE [LARGE SCALE GENOMIC DNA]</scope>
    <source>
        <strain evidence="1 2">NCTC8181</strain>
    </source>
</reference>
<protein>
    <submittedName>
        <fullName evidence="1">Uncharacterized protein conserved in bacteria</fullName>
    </submittedName>
</protein>
<organism evidence="1 2">
    <name type="scientific">Streptococcus agalactiae</name>
    <dbReference type="NCBI Taxonomy" id="1311"/>
    <lineage>
        <taxon>Bacteria</taxon>
        <taxon>Bacillati</taxon>
        <taxon>Bacillota</taxon>
        <taxon>Bacilli</taxon>
        <taxon>Lactobacillales</taxon>
        <taxon>Streptococcaceae</taxon>
        <taxon>Streptococcus</taxon>
    </lineage>
</organism>
<dbReference type="InterPro" id="IPR058532">
    <property type="entry name" value="YjbR/MT2646/Rv2570-like"/>
</dbReference>
<dbReference type="RefSeq" id="WP_000021298.1">
    <property type="nucleotide sequence ID" value="NZ_CAACXY010000006.1"/>
</dbReference>
<name>A0A076YZG7_STRAG</name>
<dbReference type="InterPro" id="IPR038056">
    <property type="entry name" value="YjbR-like_sf"/>
</dbReference>
<evidence type="ECO:0000313" key="1">
    <source>
        <dbReference type="EMBL" id="SQA17529.1"/>
    </source>
</evidence>
<dbReference type="AlphaFoldDB" id="A0A076YZG7"/>
<comment type="caution">
    <text evidence="1">The sequence shown here is derived from an EMBL/GenBank/DDBJ whole genome shotgun (WGS) entry which is preliminary data.</text>
</comment>
<sequence length="354" mass="40897">MSIESDFFRKKRFIFSSLEEFGFIKSDQEYIYCQTFMDNDFKAIITISLDGKIAGKVIDSALEEEYLPLRAANYNGSFVGEVRLAYMAILGDISDSCCKDLLFTKDQSNRLAEKIAKTFEDSVDYPFAKHPQYASYRVSGKWYALLFPLKMGKLENVPAQLSEEEVEVLNIKVNPQDMEILLQKEGVYPSYHMSKKTWVSIVLDNTLSDIEIFKLVSDSRKLVSPNKKSNSEPEFWIIPANPKFYDIDKEFAEHQLIDWTQKGKIAVGDYVFIYITAPIRALRYVCQVIERDLKTSTYLGARDVKAYMRLKLIRQFEDSTYPVAFLAEHGVKTVRGPRRMTKELRQVMAKTILE</sequence>
<gene>
    <name evidence="1" type="ORF">NCTC8181_00461</name>
</gene>